<reference evidence="3 4" key="1">
    <citation type="submission" date="2019-06" db="EMBL/GenBank/DDBJ databases">
        <authorList>
            <person name="Palmer J.M."/>
        </authorList>
    </citation>
    <scope>NUCLEOTIDE SEQUENCE [LARGE SCALE GENOMIC DNA]</scope>
    <source>
        <strain evidence="3 4">TWF102</strain>
    </source>
</reference>
<evidence type="ECO:0000256" key="1">
    <source>
        <dbReference type="SAM" id="MobiDB-lite"/>
    </source>
</evidence>
<dbReference type="Pfam" id="PF07985">
    <property type="entry name" value="SRR1"/>
    <property type="match status" value="1"/>
</dbReference>
<gene>
    <name evidence="3" type="ORF">TWF102_009768</name>
</gene>
<dbReference type="Proteomes" id="UP000475325">
    <property type="component" value="Unassembled WGS sequence"/>
</dbReference>
<sequence length="364" mass="40444">MSARQRHSRITTDDGWTTISNSNSRKSKAQNGKNNNNKKKDTKQKQNSIEKKNDNASSTAENTTKRGTNNSALLAHKSDLDFHSKSEVVNDGKIDNAELEKVRMRVEKQIAGFMTSECCGKVKEMVRREFGVTTPPSVEGGGNEENGKKEGTIKKVLILALGSLSETFKAAPGYQLAAILSIIEVLKESYECPKKSTDTEVSEKEEEEGTAEQKKENIDNNDKNLSILSYDPIYTPIDISILSSYNITTVSASSLPTTSTNQDSWDKDWYEDAVVYMPHASVWLNHKYLMYKPKVWIGNTFEVYEDAVSGGGEVDEMLKEAARVRKKEGYVKVEWPEEGWGGGAVFNNLVVYVRRGGTGVEVTG</sequence>
<dbReference type="PANTHER" id="PTHR42080:SF1">
    <property type="entry name" value="SRR1-LIKE DOMAIN-CONTAINING PROTEIN"/>
    <property type="match status" value="1"/>
</dbReference>
<feature type="domain" description="SRR1-like" evidence="2">
    <location>
        <begin position="148"/>
        <end position="321"/>
    </location>
</feature>
<organism evidence="3 4">
    <name type="scientific">Orbilia oligospora</name>
    <name type="common">Nematode-trapping fungus</name>
    <name type="synonym">Arthrobotrys oligospora</name>
    <dbReference type="NCBI Taxonomy" id="2813651"/>
    <lineage>
        <taxon>Eukaryota</taxon>
        <taxon>Fungi</taxon>
        <taxon>Dikarya</taxon>
        <taxon>Ascomycota</taxon>
        <taxon>Pezizomycotina</taxon>
        <taxon>Orbiliomycetes</taxon>
        <taxon>Orbiliales</taxon>
        <taxon>Orbiliaceae</taxon>
        <taxon>Orbilia</taxon>
    </lineage>
</organism>
<proteinExistence type="predicted"/>
<comment type="caution">
    <text evidence="3">The sequence shown here is derived from an EMBL/GenBank/DDBJ whole genome shotgun (WGS) entry which is preliminary data.</text>
</comment>
<feature type="compositionally biased region" description="Polar residues" evidence="1">
    <location>
        <begin position="14"/>
        <end position="24"/>
    </location>
</feature>
<accession>A0A7C8J4K1</accession>
<evidence type="ECO:0000313" key="3">
    <source>
        <dbReference type="EMBL" id="KAF3089053.1"/>
    </source>
</evidence>
<name>A0A7C8J4K1_ORBOL</name>
<feature type="region of interest" description="Disordered" evidence="1">
    <location>
        <begin position="194"/>
        <end position="218"/>
    </location>
</feature>
<feature type="compositionally biased region" description="Polar residues" evidence="1">
    <location>
        <begin position="55"/>
        <end position="70"/>
    </location>
</feature>
<dbReference type="InterPro" id="IPR012942">
    <property type="entry name" value="SRR1-like"/>
</dbReference>
<evidence type="ECO:0000259" key="2">
    <source>
        <dbReference type="Pfam" id="PF07985"/>
    </source>
</evidence>
<dbReference type="EMBL" id="WIQW01000068">
    <property type="protein sequence ID" value="KAF3089053.1"/>
    <property type="molecule type" value="Genomic_DNA"/>
</dbReference>
<evidence type="ECO:0000313" key="4">
    <source>
        <dbReference type="Proteomes" id="UP000475325"/>
    </source>
</evidence>
<dbReference type="PANTHER" id="PTHR42080">
    <property type="entry name" value="SRR1 DOMAIN-CONTAINING PROTEIN"/>
    <property type="match status" value="1"/>
</dbReference>
<protein>
    <recommendedName>
        <fullName evidence="2">SRR1-like domain-containing protein</fullName>
    </recommendedName>
</protein>
<dbReference type="AlphaFoldDB" id="A0A7C8J4K1"/>
<feature type="region of interest" description="Disordered" evidence="1">
    <location>
        <begin position="1"/>
        <end position="70"/>
    </location>
</feature>